<dbReference type="EMBL" id="AP026073">
    <property type="protein sequence ID" value="BDM70575.1"/>
    <property type="molecule type" value="Genomic_DNA"/>
</dbReference>
<dbReference type="NCBIfam" id="NF038082">
    <property type="entry name" value="phiSA1p31"/>
    <property type="match status" value="1"/>
</dbReference>
<evidence type="ECO:0000313" key="2">
    <source>
        <dbReference type="Proteomes" id="UP001059597"/>
    </source>
</evidence>
<dbReference type="RefSeq" id="WP_261954298.1">
    <property type="nucleotide sequence ID" value="NZ_AP026073.1"/>
</dbReference>
<proteinExistence type="predicted"/>
<gene>
    <name evidence="1" type="ORF">HEK616_40620</name>
</gene>
<organism evidence="1 2">
    <name type="scientific">Streptomyces nigrescens</name>
    <dbReference type="NCBI Taxonomy" id="1920"/>
    <lineage>
        <taxon>Bacteria</taxon>
        <taxon>Bacillati</taxon>
        <taxon>Actinomycetota</taxon>
        <taxon>Actinomycetes</taxon>
        <taxon>Kitasatosporales</taxon>
        <taxon>Streptomycetaceae</taxon>
        <taxon>Streptomyces</taxon>
    </lineage>
</organism>
<reference evidence="1" key="1">
    <citation type="submission" date="2022-06" db="EMBL/GenBank/DDBJ databases">
        <title>Complete genome sequence of Streptomyces nigrescens HEK616.</title>
        <authorList>
            <person name="Asamizu S."/>
            <person name="Onaka H."/>
        </authorList>
    </citation>
    <scope>NUCLEOTIDE SEQUENCE</scope>
    <source>
        <strain evidence="1">HEK616</strain>
    </source>
</reference>
<keyword evidence="2" id="KW-1185">Reference proteome</keyword>
<evidence type="ECO:0000313" key="1">
    <source>
        <dbReference type="EMBL" id="BDM70575.1"/>
    </source>
</evidence>
<dbReference type="Proteomes" id="UP001059597">
    <property type="component" value="Chromosome"/>
</dbReference>
<name>A0ABN6QZ39_STRNI</name>
<protein>
    <submittedName>
        <fullName evidence="1">Uncharacterized protein</fullName>
    </submittedName>
</protein>
<accession>A0ABN6QZ39</accession>
<sequence>MAETFKIGDKVTHPEFTETGEIKYGPYQKAGTYLTGYYLVDFGDSSCRELRGAWLTPVPAFAVGDEVTYVYGGGGKLVAGPFKSEYHGELLWVVEKPNGTHMTPTQNSLTKVEPAPIKPGDRIRVLTDGADGASVRAGDEFTVLSVETDDNSVHVDRGSGRVWWFCAENVEKVTGQAANTFTHDGVTYDLGATYEDRDGDRWKFARIDGEIFGDWGLSRNEITSTSGYSIACAVNQYGPFTKI</sequence>